<proteinExistence type="predicted"/>
<name>A0A5J4X212_9EUKA</name>
<protein>
    <submittedName>
        <fullName evidence="1">Uncharacterized protein</fullName>
    </submittedName>
</protein>
<dbReference type="EMBL" id="SNRW01000420">
    <property type="protein sequence ID" value="KAA6401254.1"/>
    <property type="molecule type" value="Genomic_DNA"/>
</dbReference>
<evidence type="ECO:0000313" key="2">
    <source>
        <dbReference type="Proteomes" id="UP000324800"/>
    </source>
</evidence>
<accession>A0A5J4X212</accession>
<sequence length="103" mass="11223">MFKFLYLCPQLKSVSKYPYLSGNFFKVDEKSALISDKKIASGPSYLTPTNTVSSTTIIARKEIQIIGQVQPEARFASGLGGGHVKKRGELSVIGTTDTAHQND</sequence>
<dbReference type="Proteomes" id="UP000324800">
    <property type="component" value="Unassembled WGS sequence"/>
</dbReference>
<reference evidence="1 2" key="1">
    <citation type="submission" date="2019-03" db="EMBL/GenBank/DDBJ databases">
        <title>Single cell metagenomics reveals metabolic interactions within the superorganism composed of flagellate Streblomastix strix and complex community of Bacteroidetes bacteria on its surface.</title>
        <authorList>
            <person name="Treitli S.C."/>
            <person name="Kolisko M."/>
            <person name="Husnik F."/>
            <person name="Keeling P."/>
            <person name="Hampl V."/>
        </authorList>
    </citation>
    <scope>NUCLEOTIDE SEQUENCE [LARGE SCALE GENOMIC DNA]</scope>
    <source>
        <strain evidence="1">ST1C</strain>
    </source>
</reference>
<dbReference type="AlphaFoldDB" id="A0A5J4X212"/>
<evidence type="ECO:0000313" key="1">
    <source>
        <dbReference type="EMBL" id="KAA6401254.1"/>
    </source>
</evidence>
<gene>
    <name evidence="1" type="ORF">EZS28_003217</name>
</gene>
<comment type="caution">
    <text evidence="1">The sequence shown here is derived from an EMBL/GenBank/DDBJ whole genome shotgun (WGS) entry which is preliminary data.</text>
</comment>
<organism evidence="1 2">
    <name type="scientific">Streblomastix strix</name>
    <dbReference type="NCBI Taxonomy" id="222440"/>
    <lineage>
        <taxon>Eukaryota</taxon>
        <taxon>Metamonada</taxon>
        <taxon>Preaxostyla</taxon>
        <taxon>Oxymonadida</taxon>
        <taxon>Streblomastigidae</taxon>
        <taxon>Streblomastix</taxon>
    </lineage>
</organism>